<dbReference type="AlphaFoldDB" id="A0A2K3KAL4"/>
<dbReference type="Proteomes" id="UP000236291">
    <property type="component" value="Unassembled WGS sequence"/>
</dbReference>
<feature type="compositionally biased region" description="Basic and acidic residues" evidence="1">
    <location>
        <begin position="21"/>
        <end position="42"/>
    </location>
</feature>
<evidence type="ECO:0000313" key="2">
    <source>
        <dbReference type="EMBL" id="PNX63341.1"/>
    </source>
</evidence>
<feature type="region of interest" description="Disordered" evidence="1">
    <location>
        <begin position="14"/>
        <end position="42"/>
    </location>
</feature>
<evidence type="ECO:0000256" key="1">
    <source>
        <dbReference type="SAM" id="MobiDB-lite"/>
    </source>
</evidence>
<reference evidence="2 3" key="1">
    <citation type="journal article" date="2014" name="Am. J. Bot.">
        <title>Genome assembly and annotation for red clover (Trifolium pratense; Fabaceae).</title>
        <authorList>
            <person name="Istvanek J."/>
            <person name="Jaros M."/>
            <person name="Krenek A."/>
            <person name="Repkova J."/>
        </authorList>
    </citation>
    <scope>NUCLEOTIDE SEQUENCE [LARGE SCALE GENOMIC DNA]</scope>
    <source>
        <strain evidence="3">cv. Tatra</strain>
        <tissue evidence="2">Young leaves</tissue>
    </source>
</reference>
<dbReference type="EMBL" id="ASHM01090133">
    <property type="protein sequence ID" value="PNX63341.1"/>
    <property type="molecule type" value="Genomic_DNA"/>
</dbReference>
<reference evidence="2 3" key="2">
    <citation type="journal article" date="2017" name="Front. Plant Sci.">
        <title>Gene Classification and Mining of Molecular Markers Useful in Red Clover (Trifolium pratense) Breeding.</title>
        <authorList>
            <person name="Istvanek J."/>
            <person name="Dluhosova J."/>
            <person name="Dluhos P."/>
            <person name="Patkova L."/>
            <person name="Nedelnik J."/>
            <person name="Repkova J."/>
        </authorList>
    </citation>
    <scope>NUCLEOTIDE SEQUENCE [LARGE SCALE GENOMIC DNA]</scope>
    <source>
        <strain evidence="3">cv. Tatra</strain>
        <tissue evidence="2">Young leaves</tissue>
    </source>
</reference>
<accession>A0A2K3KAL4</accession>
<proteinExistence type="predicted"/>
<gene>
    <name evidence="2" type="ORF">L195_g053456</name>
</gene>
<evidence type="ECO:0000313" key="3">
    <source>
        <dbReference type="Proteomes" id="UP000236291"/>
    </source>
</evidence>
<organism evidence="2 3">
    <name type="scientific">Trifolium pratense</name>
    <name type="common">Red clover</name>
    <dbReference type="NCBI Taxonomy" id="57577"/>
    <lineage>
        <taxon>Eukaryota</taxon>
        <taxon>Viridiplantae</taxon>
        <taxon>Streptophyta</taxon>
        <taxon>Embryophyta</taxon>
        <taxon>Tracheophyta</taxon>
        <taxon>Spermatophyta</taxon>
        <taxon>Magnoliopsida</taxon>
        <taxon>eudicotyledons</taxon>
        <taxon>Gunneridae</taxon>
        <taxon>Pentapetalae</taxon>
        <taxon>rosids</taxon>
        <taxon>fabids</taxon>
        <taxon>Fabales</taxon>
        <taxon>Fabaceae</taxon>
        <taxon>Papilionoideae</taxon>
        <taxon>50 kb inversion clade</taxon>
        <taxon>NPAAA clade</taxon>
        <taxon>Hologalegina</taxon>
        <taxon>IRL clade</taxon>
        <taxon>Trifolieae</taxon>
        <taxon>Trifolium</taxon>
    </lineage>
</organism>
<comment type="caution">
    <text evidence="2">The sequence shown here is derived from an EMBL/GenBank/DDBJ whole genome shotgun (WGS) entry which is preliminary data.</text>
</comment>
<sequence length="42" mass="4692">MVAVAVAATVVMESGEDESMSDERSEGFKMRNEGDEFFDERC</sequence>
<protein>
    <submittedName>
        <fullName evidence="2">Uncharacterized protein</fullName>
    </submittedName>
</protein>
<name>A0A2K3KAL4_TRIPR</name>